<dbReference type="EMBL" id="JAQMLS010000013">
    <property type="protein sequence ID" value="MDB8743127.1"/>
    <property type="molecule type" value="Genomic_DNA"/>
</dbReference>
<proteinExistence type="predicted"/>
<accession>A0AAW6E209</accession>
<protein>
    <submittedName>
        <fullName evidence="1">Uncharacterized protein</fullName>
    </submittedName>
</protein>
<sequence>MDLNELLNNYLIKMNNKQRFSDFIYNITGSNERSDLKILATSYIRPPMDFLSAGCVYSSSTCNLITENMIYGFASAFCDYYFDLAN</sequence>
<comment type="caution">
    <text evidence="1">The sequence shown here is derived from an EMBL/GenBank/DDBJ whole genome shotgun (WGS) entry which is preliminary data.</text>
</comment>
<reference evidence="1" key="1">
    <citation type="submission" date="2023-01" db="EMBL/GenBank/DDBJ databases">
        <title>Human gut microbiome strain richness.</title>
        <authorList>
            <person name="Chen-Liaw A."/>
        </authorList>
    </citation>
    <scope>NUCLEOTIDE SEQUENCE</scope>
    <source>
        <strain evidence="1">D59st1_B8_D59t2_181005</strain>
    </source>
</reference>
<organism evidence="1 2">
    <name type="scientific">Ruminococcus bicirculans</name>
    <name type="common">ex Wegman et al. 2014</name>
    <dbReference type="NCBI Taxonomy" id="1160721"/>
    <lineage>
        <taxon>Bacteria</taxon>
        <taxon>Bacillati</taxon>
        <taxon>Bacillota</taxon>
        <taxon>Clostridia</taxon>
        <taxon>Eubacteriales</taxon>
        <taxon>Oscillospiraceae</taxon>
        <taxon>Ruminococcus</taxon>
    </lineage>
</organism>
<dbReference type="AlphaFoldDB" id="A0AAW6E209"/>
<name>A0AAW6E209_9FIRM</name>
<evidence type="ECO:0000313" key="1">
    <source>
        <dbReference type="EMBL" id="MDB8743127.1"/>
    </source>
</evidence>
<gene>
    <name evidence="1" type="ORF">PNV70_13750</name>
</gene>
<evidence type="ECO:0000313" key="2">
    <source>
        <dbReference type="Proteomes" id="UP001211421"/>
    </source>
</evidence>
<dbReference type="Proteomes" id="UP001211421">
    <property type="component" value="Unassembled WGS sequence"/>
</dbReference>